<feature type="region of interest" description="Disordered" evidence="1">
    <location>
        <begin position="150"/>
        <end position="171"/>
    </location>
</feature>
<feature type="compositionally biased region" description="Polar residues" evidence="1">
    <location>
        <begin position="160"/>
        <end position="171"/>
    </location>
</feature>
<keyword evidence="5" id="KW-1185">Reference proteome</keyword>
<feature type="transmembrane region" description="Helical" evidence="2">
    <location>
        <begin position="96"/>
        <end position="125"/>
    </location>
</feature>
<feature type="transmembrane region" description="Helical" evidence="2">
    <location>
        <begin position="66"/>
        <end position="84"/>
    </location>
</feature>
<dbReference type="PANTHER" id="PTHR31145:SF2">
    <property type="entry name" value="FLAVIN CARRIER PROTEIN 2"/>
    <property type="match status" value="1"/>
</dbReference>
<gene>
    <name evidence="4" type="ORF">BVRB_028400</name>
</gene>
<dbReference type="InterPro" id="IPR010308">
    <property type="entry name" value="TRP_C"/>
</dbReference>
<dbReference type="OrthoDB" id="5950997at2759"/>
<feature type="transmembrane region" description="Helical" evidence="2">
    <location>
        <begin position="28"/>
        <end position="54"/>
    </location>
</feature>
<dbReference type="Gramene" id="KMS93744">
    <property type="protein sequence ID" value="KMS93744"/>
    <property type="gene ID" value="BVRB_028400"/>
</dbReference>
<dbReference type="PANTHER" id="PTHR31145">
    <property type="entry name" value="INTEGRAL MEMBRANE PROTEIN (AFU_ORTHOLOGUE AFUA_7G01610)"/>
    <property type="match status" value="1"/>
</dbReference>
<dbReference type="Pfam" id="PF06011">
    <property type="entry name" value="TRP"/>
    <property type="match status" value="1"/>
</dbReference>
<accession>A0A0J8AY32</accession>
<dbReference type="EMBL" id="KQ099405">
    <property type="protein sequence ID" value="KMS93744.1"/>
    <property type="molecule type" value="Genomic_DNA"/>
</dbReference>
<feature type="domain" description="TRP C-terminal" evidence="3">
    <location>
        <begin position="1"/>
        <end position="138"/>
    </location>
</feature>
<name>A0A0J8AY32_BETVV</name>
<protein>
    <recommendedName>
        <fullName evidence="3">TRP C-terminal domain-containing protein</fullName>
    </recommendedName>
</protein>
<dbReference type="Proteomes" id="UP000035740">
    <property type="component" value="Unassembled WGS sequence"/>
</dbReference>
<proteinExistence type="predicted"/>
<reference evidence="4 5" key="1">
    <citation type="journal article" date="2014" name="Nature">
        <title>The genome of the recently domesticated crop plant sugar beet (Beta vulgaris).</title>
        <authorList>
            <person name="Dohm J.C."/>
            <person name="Minoche A.E."/>
            <person name="Holtgrawe D."/>
            <person name="Capella-Gutierrez S."/>
            <person name="Zakrzewski F."/>
            <person name="Tafer H."/>
            <person name="Rupp O."/>
            <person name="Sorensen T.R."/>
            <person name="Stracke R."/>
            <person name="Reinhardt R."/>
            <person name="Goesmann A."/>
            <person name="Kraft T."/>
            <person name="Schulz B."/>
            <person name="Stadler P.F."/>
            <person name="Schmidt T."/>
            <person name="Gabaldon T."/>
            <person name="Lehrach H."/>
            <person name="Weisshaar B."/>
            <person name="Himmelbauer H."/>
        </authorList>
    </citation>
    <scope>NUCLEOTIDE SEQUENCE [LARGE SCALE GENOMIC DNA]</scope>
    <source>
        <tissue evidence="4">Taproot</tissue>
    </source>
</reference>
<dbReference type="GO" id="GO:0055085">
    <property type="term" value="P:transmembrane transport"/>
    <property type="evidence" value="ECO:0007669"/>
    <property type="project" value="TreeGrafter"/>
</dbReference>
<keyword evidence="2" id="KW-0812">Transmembrane</keyword>
<keyword evidence="2" id="KW-0472">Membrane</keyword>
<evidence type="ECO:0000256" key="1">
    <source>
        <dbReference type="SAM" id="MobiDB-lite"/>
    </source>
</evidence>
<feature type="non-terminal residue" evidence="4">
    <location>
        <position position="1"/>
    </location>
</feature>
<evidence type="ECO:0000313" key="4">
    <source>
        <dbReference type="EMBL" id="KMS93744.1"/>
    </source>
</evidence>
<sequence>GFLYDAYNHEIWWFELVDMIHKLSLTGLVAFFPASSQLIAAAVISVSYTILLLLVRPYIRKGDDRLHLFAQVEIFCAVICGYMFKNDFTTNTSVDVGLSILLTITIGTFSAFFFVQAAGVIFKIIKLKRERNKRKLENKLQVNVMKVSNDEAESEFQDASPLNRSAPSELSFSQRSFYKLPNENDL</sequence>
<evidence type="ECO:0000259" key="3">
    <source>
        <dbReference type="Pfam" id="PF06011"/>
    </source>
</evidence>
<dbReference type="AlphaFoldDB" id="A0A0J8AY32"/>
<evidence type="ECO:0000313" key="5">
    <source>
        <dbReference type="Proteomes" id="UP000035740"/>
    </source>
</evidence>
<organism evidence="4 5">
    <name type="scientific">Beta vulgaris subsp. vulgaris</name>
    <name type="common">Beet</name>
    <dbReference type="NCBI Taxonomy" id="3555"/>
    <lineage>
        <taxon>Eukaryota</taxon>
        <taxon>Viridiplantae</taxon>
        <taxon>Streptophyta</taxon>
        <taxon>Embryophyta</taxon>
        <taxon>Tracheophyta</taxon>
        <taxon>Spermatophyta</taxon>
        <taxon>Magnoliopsida</taxon>
        <taxon>eudicotyledons</taxon>
        <taxon>Gunneridae</taxon>
        <taxon>Pentapetalae</taxon>
        <taxon>Caryophyllales</taxon>
        <taxon>Chenopodiaceae</taxon>
        <taxon>Betoideae</taxon>
        <taxon>Beta</taxon>
    </lineage>
</organism>
<dbReference type="InterPro" id="IPR040241">
    <property type="entry name" value="TRP_Flc/Pkd2-like"/>
</dbReference>
<dbReference type="GO" id="GO:0016020">
    <property type="term" value="C:membrane"/>
    <property type="evidence" value="ECO:0007669"/>
    <property type="project" value="TreeGrafter"/>
</dbReference>
<keyword evidence="2" id="KW-1133">Transmembrane helix</keyword>
<evidence type="ECO:0000256" key="2">
    <source>
        <dbReference type="SAM" id="Phobius"/>
    </source>
</evidence>